<feature type="compositionally biased region" description="Polar residues" evidence="2">
    <location>
        <begin position="802"/>
        <end position="811"/>
    </location>
</feature>
<dbReference type="Proteomes" id="UP000070700">
    <property type="component" value="Unassembled WGS sequence"/>
</dbReference>
<dbReference type="GeneID" id="28825533"/>
<dbReference type="FunFam" id="3.40.50.11210:FF:000007">
    <property type="entry name" value="Tuberous sclerosis 2"/>
    <property type="match status" value="1"/>
</dbReference>
<dbReference type="InterPro" id="IPR035974">
    <property type="entry name" value="Rap/Ran-GAP_sf"/>
</dbReference>
<dbReference type="EMBL" id="KQ947426">
    <property type="protein sequence ID" value="KUJ11752.1"/>
    <property type="molecule type" value="Genomic_DNA"/>
</dbReference>
<dbReference type="Pfam" id="PF02145">
    <property type="entry name" value="Rap_GAP"/>
    <property type="match status" value="1"/>
</dbReference>
<feature type="compositionally biased region" description="Polar residues" evidence="2">
    <location>
        <begin position="1612"/>
        <end position="1622"/>
    </location>
</feature>
<evidence type="ECO:0000259" key="3">
    <source>
        <dbReference type="PROSITE" id="PS50085"/>
    </source>
</evidence>
<name>A0A194WVY2_MOLSC</name>
<evidence type="ECO:0000313" key="4">
    <source>
        <dbReference type="EMBL" id="KUJ11752.1"/>
    </source>
</evidence>
<dbReference type="InterPro" id="IPR018515">
    <property type="entry name" value="Tuberin-type_domain"/>
</dbReference>
<feature type="compositionally biased region" description="Polar residues" evidence="2">
    <location>
        <begin position="674"/>
        <end position="684"/>
    </location>
</feature>
<dbReference type="GO" id="GO:0005634">
    <property type="term" value="C:nucleus"/>
    <property type="evidence" value="ECO:0007669"/>
    <property type="project" value="InterPro"/>
</dbReference>
<dbReference type="STRING" id="149040.A0A194WVY2"/>
<dbReference type="PANTHER" id="PTHR10063">
    <property type="entry name" value="TUBERIN"/>
    <property type="match status" value="1"/>
</dbReference>
<dbReference type="InParanoid" id="A0A194WVY2"/>
<dbReference type="GO" id="GO:0032007">
    <property type="term" value="P:negative regulation of TOR signaling"/>
    <property type="evidence" value="ECO:0007669"/>
    <property type="project" value="TreeGrafter"/>
</dbReference>
<dbReference type="GO" id="GO:0051056">
    <property type="term" value="P:regulation of small GTPase mediated signal transduction"/>
    <property type="evidence" value="ECO:0007669"/>
    <property type="project" value="InterPro"/>
</dbReference>
<dbReference type="InterPro" id="IPR000331">
    <property type="entry name" value="Rap/Ran_GAP_dom"/>
</dbReference>
<dbReference type="GO" id="GO:0033596">
    <property type="term" value="C:TSC1-TSC2 complex"/>
    <property type="evidence" value="ECO:0007669"/>
    <property type="project" value="TreeGrafter"/>
</dbReference>
<dbReference type="Pfam" id="PF03542">
    <property type="entry name" value="Tuberin"/>
    <property type="match status" value="1"/>
</dbReference>
<evidence type="ECO:0000313" key="5">
    <source>
        <dbReference type="Proteomes" id="UP000070700"/>
    </source>
</evidence>
<feature type="region of interest" description="Disordered" evidence="2">
    <location>
        <begin position="782"/>
        <end position="829"/>
    </location>
</feature>
<feature type="compositionally biased region" description="Polar residues" evidence="2">
    <location>
        <begin position="53"/>
        <end position="85"/>
    </location>
</feature>
<evidence type="ECO:0000256" key="1">
    <source>
        <dbReference type="ARBA" id="ARBA00022468"/>
    </source>
</evidence>
<dbReference type="InterPro" id="IPR024584">
    <property type="entry name" value="Tuberin_N"/>
</dbReference>
<feature type="region of interest" description="Disordered" evidence="2">
    <location>
        <begin position="1564"/>
        <end position="1589"/>
    </location>
</feature>
<dbReference type="GO" id="GO:0005096">
    <property type="term" value="F:GTPase activator activity"/>
    <property type="evidence" value="ECO:0007669"/>
    <property type="project" value="UniProtKB-KW"/>
</dbReference>
<dbReference type="InterPro" id="IPR016024">
    <property type="entry name" value="ARM-type_fold"/>
</dbReference>
<dbReference type="OrthoDB" id="19311at2759"/>
<dbReference type="KEGG" id="psco:LY89DRAFT_688921"/>
<dbReference type="SUPFAM" id="SSF111347">
    <property type="entry name" value="Rap/Ran-GAP"/>
    <property type="match status" value="1"/>
</dbReference>
<feature type="compositionally biased region" description="Polar residues" evidence="2">
    <location>
        <begin position="1108"/>
        <end position="1126"/>
    </location>
</feature>
<evidence type="ECO:0000256" key="2">
    <source>
        <dbReference type="SAM" id="MobiDB-lite"/>
    </source>
</evidence>
<feature type="region of interest" description="Disordered" evidence="2">
    <location>
        <begin position="663"/>
        <end position="684"/>
    </location>
</feature>
<keyword evidence="1" id="KW-0343">GTPase activation</keyword>
<dbReference type="RefSeq" id="XP_018066107.1">
    <property type="nucleotide sequence ID" value="XM_018215807.1"/>
</dbReference>
<feature type="compositionally biased region" description="Low complexity" evidence="2">
    <location>
        <begin position="1568"/>
        <end position="1582"/>
    </location>
</feature>
<dbReference type="Pfam" id="PF11864">
    <property type="entry name" value="DUF3384"/>
    <property type="match status" value="1"/>
</dbReference>
<gene>
    <name evidence="4" type="ORF">LY89DRAFT_688921</name>
</gene>
<protein>
    <submittedName>
        <fullName evidence="4">Tuberin</fullName>
    </submittedName>
</protein>
<dbReference type="PROSITE" id="PS50085">
    <property type="entry name" value="RAPGAP"/>
    <property type="match status" value="1"/>
</dbReference>
<feature type="region of interest" description="Disordered" evidence="2">
    <location>
        <begin position="1609"/>
        <end position="1644"/>
    </location>
</feature>
<reference evidence="4 5" key="1">
    <citation type="submission" date="2015-10" db="EMBL/GenBank/DDBJ databases">
        <title>Full genome of DAOMC 229536 Phialocephala scopiformis, a fungal endophyte of spruce producing the potent anti-insectan compound rugulosin.</title>
        <authorList>
            <consortium name="DOE Joint Genome Institute"/>
            <person name="Walker A.K."/>
            <person name="Frasz S.L."/>
            <person name="Seifert K.A."/>
            <person name="Miller J.D."/>
            <person name="Mondo S.J."/>
            <person name="Labutti K."/>
            <person name="Lipzen A."/>
            <person name="Dockter R."/>
            <person name="Kennedy M."/>
            <person name="Grigoriev I.V."/>
            <person name="Spatafora J.W."/>
        </authorList>
    </citation>
    <scope>NUCLEOTIDE SEQUENCE [LARGE SCALE GENOMIC DNA]</scope>
    <source>
        <strain evidence="4 5">CBS 120377</strain>
    </source>
</reference>
<organism evidence="4 5">
    <name type="scientific">Mollisia scopiformis</name>
    <name type="common">Conifer needle endophyte fungus</name>
    <name type="synonym">Phialocephala scopiformis</name>
    <dbReference type="NCBI Taxonomy" id="149040"/>
    <lineage>
        <taxon>Eukaryota</taxon>
        <taxon>Fungi</taxon>
        <taxon>Dikarya</taxon>
        <taxon>Ascomycota</taxon>
        <taxon>Pezizomycotina</taxon>
        <taxon>Leotiomycetes</taxon>
        <taxon>Helotiales</taxon>
        <taxon>Mollisiaceae</taxon>
        <taxon>Mollisia</taxon>
    </lineage>
</organism>
<dbReference type="Gene3D" id="3.40.50.11210">
    <property type="entry name" value="Rap/Ran-GAP"/>
    <property type="match status" value="1"/>
</dbReference>
<feature type="region of interest" description="Disordered" evidence="2">
    <location>
        <begin position="1105"/>
        <end position="1140"/>
    </location>
</feature>
<proteinExistence type="predicted"/>
<feature type="compositionally biased region" description="Polar residues" evidence="2">
    <location>
        <begin position="17"/>
        <end position="31"/>
    </location>
</feature>
<accession>A0A194WVY2</accession>
<dbReference type="InterPro" id="IPR027107">
    <property type="entry name" value="Tuberin/Ral-act_asu"/>
</dbReference>
<feature type="domain" description="Rap-GAP" evidence="3">
    <location>
        <begin position="1331"/>
        <end position="1562"/>
    </location>
</feature>
<dbReference type="SUPFAM" id="SSF48371">
    <property type="entry name" value="ARM repeat"/>
    <property type="match status" value="1"/>
</dbReference>
<keyword evidence="5" id="KW-1185">Reference proteome</keyword>
<dbReference type="PANTHER" id="PTHR10063:SF0">
    <property type="entry name" value="TUBERIN"/>
    <property type="match status" value="1"/>
</dbReference>
<feature type="region of interest" description="Disordered" evidence="2">
    <location>
        <begin position="16"/>
        <end position="92"/>
    </location>
</feature>
<sequence length="1644" mass="182296">MDTDEITDYLLHRESRLQSFSQSTPRASMSPSAGDVIQTPDSKASGGFASVFKNLTGNRSSKSPNPQSPASIAQQPNGNNASQPAIQGGPPNYEQLYAQLKADNPLPERIAAAESLRHAVQDYPLSGVTSVFKQGKDLIEATNTPEARIAGFELLTACVQQSTSTDPERLAYFRVLTGAVNSDDFHLQLASLVALAKNGKDLSGFSYETLPLLILWLRQTYAITTAARKLAGRQNRSSKGKAPLGEETNLALLFAFIVDVIKFSFSASSVETTSKLIDVVLYICVHTPLSGDLKACINVIDAIVTYGDIPSSKLLDCVKVLCSIHCLVEEVQPEAWRSISNLCQSHNGQITVRILLDILRNPPLDGAKGKQSIREIRGALSVLEKLFAKNGEDGYPLVPFTFLMLALEKVVAVEHTKVENDVLRLVLSLFNSETEAVNNTVMEEDWSTMFRVVVQCSRRSLGTADGHVIADRSRLISPLAKDETPEQSLTTSLSQSLYSLILKIESLLVMHMGANFFQREDCIEFFVAVHKFLPESCSKLVIDHYMASRYCYPTDLQWKEHTKIILSAFFIDRSQPTHIRLHALKAVTDVFEVIEMMDEHEDPDTVQIFVTSILNDVGDEKDISILQEVVAFAVTVAENADETLFNYVVDAIRGSIVSDRLQSPLGSPPGSRQGLMSTTRPTSALNPNTITQTPSNVVTRGLVQIFMRTMDISASKAFRIFSELLWIAKSHDCETDARISALKMLFRIRADWADGIFLTPFTESDGLAASLYRTPASLARKQATDEAAQQHRMSRVEDSGSARISRSTSFGQGHPQARQPFRSGSGVTRTLQKNHQMWMTPDADALPEPASGEISSIIVSFLEPEDGTKADPDTFQAINGQGEDTELASETKHPTTPSQSRQNALNIGLYLETITALIAHGCDWEVYSYILVHLPSQLTNQALFKGAITQIKSLREVICEHIKSNGFQEPPLSSGLRKADVAICLVQNMNMVMSYHRHFNKVEQDEIVRTFLQGVGERTSKSCIHSLSICCHELPGSTSKALVHILQKMSQIITQSHVAVHILEFLACLARLPALYVNFREEEYRIVFAICFRYLQYVRDQQEKEISNRNSTPPVRTSGVSLSSSRGVADSSPAESNFQPNASDDLPQYVYALAYHVIIFWFLSLKLPDRAGQVSWITKNLVSTDSNGKEKIDEQAQVTLDFMQRVAYADVDESDPDPAFTKENFGEIKKKRWIIGNSLITVEQATRGDWAQITKRQPSGTSCYIIQEKFSRPPAHQEQIQNDVMKDGRHSEENVKLPSHLLLQLTASIPQVGDVTRPLPLPDDDFMDRAIKNFNRSFTVDGHKVGVIYLGENQTNEIEILANIQGSSDYTEFLTGLGTLTKLQGAKFNTQGLDRQFNSDGEYTFCWRDRVTEIIFHVTTQMPTNLDQDPQCISKKRHIGNDFVNIIFNNSGLPFRFDTFPSEFNYVNIVVTPESRASFVATRIRSKTQADNAFYKVQVMSKPGFPEISPAAETKIMSLAALPGFIRLLALNASVFSLVWANREGGQHVSSWRNRLQEINRIRDRYSSKSPGSTPASPPGTSNGVGNVRDSLSSLRRSSVANFLTNAAEPVSQRSSVLSTAETEVGPGTGEESLVESLDFSRWA</sequence>